<dbReference type="AlphaFoldDB" id="A0A7W6NXQ3"/>
<comment type="caution">
    <text evidence="8">The sequence shown here is derived from an EMBL/GenBank/DDBJ whole genome shotgun (WGS) entry which is preliminary data.</text>
</comment>
<evidence type="ECO:0000256" key="7">
    <source>
        <dbReference type="RuleBase" id="RU000382"/>
    </source>
</evidence>
<dbReference type="PANTHER" id="PTHR45677:SF8">
    <property type="entry name" value="CYSTEINE SULFINIC ACID DECARBOXYLASE"/>
    <property type="match status" value="1"/>
</dbReference>
<organism evidence="8 9">
    <name type="scientific">Sphingomonas kyeonggiensis</name>
    <dbReference type="NCBI Taxonomy" id="1268553"/>
    <lineage>
        <taxon>Bacteria</taxon>
        <taxon>Pseudomonadati</taxon>
        <taxon>Pseudomonadota</taxon>
        <taxon>Alphaproteobacteria</taxon>
        <taxon>Sphingomonadales</taxon>
        <taxon>Sphingomonadaceae</taxon>
        <taxon>Sphingomonas</taxon>
    </lineage>
</organism>
<dbReference type="GO" id="GO:0030170">
    <property type="term" value="F:pyridoxal phosphate binding"/>
    <property type="evidence" value="ECO:0007669"/>
    <property type="project" value="InterPro"/>
</dbReference>
<evidence type="ECO:0000313" key="9">
    <source>
        <dbReference type="Proteomes" id="UP000557392"/>
    </source>
</evidence>
<proteinExistence type="inferred from homology"/>
<keyword evidence="9" id="KW-1185">Reference proteome</keyword>
<dbReference type="Pfam" id="PF00282">
    <property type="entry name" value="Pyridoxal_deC"/>
    <property type="match status" value="1"/>
</dbReference>
<evidence type="ECO:0000256" key="6">
    <source>
        <dbReference type="PIRSR" id="PIRSR602129-50"/>
    </source>
</evidence>
<comment type="similarity">
    <text evidence="2 7">Belongs to the group II decarboxylase family.</text>
</comment>
<dbReference type="PANTHER" id="PTHR45677">
    <property type="entry name" value="GLUTAMATE DECARBOXYLASE-RELATED"/>
    <property type="match status" value="1"/>
</dbReference>
<dbReference type="EMBL" id="JACIEH010000003">
    <property type="protein sequence ID" value="MBB4100414.1"/>
    <property type="molecule type" value="Genomic_DNA"/>
</dbReference>
<dbReference type="InterPro" id="IPR002129">
    <property type="entry name" value="PyrdxlP-dep_de-COase"/>
</dbReference>
<dbReference type="InterPro" id="IPR015421">
    <property type="entry name" value="PyrdxlP-dep_Trfase_major"/>
</dbReference>
<dbReference type="GO" id="GO:0019752">
    <property type="term" value="P:carboxylic acid metabolic process"/>
    <property type="evidence" value="ECO:0007669"/>
    <property type="project" value="InterPro"/>
</dbReference>
<dbReference type="Gene3D" id="3.40.640.10">
    <property type="entry name" value="Type I PLP-dependent aspartate aminotransferase-like (Major domain)"/>
    <property type="match status" value="1"/>
</dbReference>
<evidence type="ECO:0000256" key="2">
    <source>
        <dbReference type="ARBA" id="ARBA00009533"/>
    </source>
</evidence>
<evidence type="ECO:0000256" key="5">
    <source>
        <dbReference type="ARBA" id="ARBA00023239"/>
    </source>
</evidence>
<dbReference type="Proteomes" id="UP000557392">
    <property type="component" value="Unassembled WGS sequence"/>
</dbReference>
<keyword evidence="5 7" id="KW-0456">Lyase</keyword>
<dbReference type="RefSeq" id="WP_183999709.1">
    <property type="nucleotide sequence ID" value="NZ_JACIEH010000003.1"/>
</dbReference>
<sequence>MRGLALADPALILASAVKLTRGGTPDDPEAHARKLGQIIDLYARTGIQVYSPGYMGRQFSGPLPVSAVIELVSAVLTQPASFYEAGQLPNVAERIMGEELNRFLGFPADRFAMVTTSGGSLANLTAMLAARNRRYPDAWRDGLAGLASRPAIAVGEDVHYSVTRAAGILGIGDGQLVRLPLDAERRIDPERAREALDAAAARGLDVFCMVASAGSTSTGAIDPFDALADIAAERGLWLHVDGAHAASLLVSDRLRPRLRGIERVDSLAWDAHKTMFVPAVCTMLFYRDAAAAVGAFQQEASYVFEKTADIYTAFDAADKNFECTKRPMIMSLWVPWALYGRAPFAEKLEQLCDMTETARTILARAPDFVPLHRPQSNILCFRYLPEQMLDDAALGRLQGEIRTRVRARGRFFISKVDLDGQAALRVVFMNHRITADHFHQLLDEIREVAGAIMVERAETEKAPA</sequence>
<reference evidence="8 9" key="1">
    <citation type="submission" date="2020-08" db="EMBL/GenBank/DDBJ databases">
        <title>Genomic Encyclopedia of Type Strains, Phase IV (KMG-IV): sequencing the most valuable type-strain genomes for metagenomic binning, comparative biology and taxonomic classification.</title>
        <authorList>
            <person name="Goeker M."/>
        </authorList>
    </citation>
    <scope>NUCLEOTIDE SEQUENCE [LARGE SCALE GENOMIC DNA]</scope>
    <source>
        <strain evidence="8 9">DSM 101806</strain>
    </source>
</reference>
<evidence type="ECO:0000256" key="3">
    <source>
        <dbReference type="ARBA" id="ARBA00022793"/>
    </source>
</evidence>
<feature type="modified residue" description="N6-(pyridoxal phosphate)lysine" evidence="6">
    <location>
        <position position="273"/>
    </location>
</feature>
<keyword evidence="3" id="KW-0210">Decarboxylase</keyword>
<dbReference type="GO" id="GO:0033983">
    <property type="term" value="F:diaminobutyrate decarboxylase activity"/>
    <property type="evidence" value="ECO:0007669"/>
    <property type="project" value="UniProtKB-EC"/>
</dbReference>
<accession>A0A7W6NXQ3</accession>
<dbReference type="InterPro" id="IPR015424">
    <property type="entry name" value="PyrdxlP-dep_Trfase"/>
</dbReference>
<name>A0A7W6NXQ3_9SPHN</name>
<protein>
    <submittedName>
        <fullName evidence="8">L-2,4-diaminobutyrate decarboxylase</fullName>
        <ecNumber evidence="8">4.1.1.86</ecNumber>
    </submittedName>
</protein>
<dbReference type="EC" id="4.1.1.86" evidence="8"/>
<evidence type="ECO:0000313" key="8">
    <source>
        <dbReference type="EMBL" id="MBB4100414.1"/>
    </source>
</evidence>
<dbReference type="SUPFAM" id="SSF53383">
    <property type="entry name" value="PLP-dependent transferases"/>
    <property type="match status" value="1"/>
</dbReference>
<keyword evidence="4 6" id="KW-0663">Pyridoxal phosphate</keyword>
<dbReference type="GO" id="GO:0005737">
    <property type="term" value="C:cytoplasm"/>
    <property type="evidence" value="ECO:0007669"/>
    <property type="project" value="TreeGrafter"/>
</dbReference>
<dbReference type="Gene3D" id="3.90.1150.170">
    <property type="match status" value="1"/>
</dbReference>
<evidence type="ECO:0000256" key="4">
    <source>
        <dbReference type="ARBA" id="ARBA00022898"/>
    </source>
</evidence>
<comment type="cofactor">
    <cofactor evidence="1 6 7">
        <name>pyridoxal 5'-phosphate</name>
        <dbReference type="ChEBI" id="CHEBI:597326"/>
    </cofactor>
</comment>
<evidence type="ECO:0000256" key="1">
    <source>
        <dbReference type="ARBA" id="ARBA00001933"/>
    </source>
</evidence>
<gene>
    <name evidence="8" type="ORF">GGR46_003986</name>
</gene>